<dbReference type="Proteomes" id="UP000315995">
    <property type="component" value="Chromosome"/>
</dbReference>
<feature type="domain" description="EcxA zinc-binding" evidence="2">
    <location>
        <begin position="787"/>
        <end position="814"/>
    </location>
</feature>
<reference evidence="3 4" key="1">
    <citation type="submission" date="2019-06" db="EMBL/GenBank/DDBJ databases">
        <title>Persicimonas caeni gen. nov., sp. nov., a predatory bacterium isolated from solar saltern.</title>
        <authorList>
            <person name="Wang S."/>
        </authorList>
    </citation>
    <scope>NUCLEOTIDE SEQUENCE [LARGE SCALE GENOMIC DNA]</scope>
    <source>
        <strain evidence="3 4">YN101</strain>
    </source>
</reference>
<dbReference type="PANTHER" id="PTHR38478">
    <property type="entry name" value="PEPTIDASE M1A AND M12B"/>
    <property type="match status" value="1"/>
</dbReference>
<evidence type="ECO:0000256" key="1">
    <source>
        <dbReference type="SAM" id="SignalP"/>
    </source>
</evidence>
<evidence type="ECO:0000259" key="2">
    <source>
        <dbReference type="Pfam" id="PF16313"/>
    </source>
</evidence>
<dbReference type="RefSeq" id="WP_141196441.1">
    <property type="nucleotide sequence ID" value="NZ_CP041186.1"/>
</dbReference>
<dbReference type="SUPFAM" id="SSF55486">
    <property type="entry name" value="Metalloproteases ('zincins'), catalytic domain"/>
    <property type="match status" value="2"/>
</dbReference>
<accession>A0A5B8XZM8</accession>
<dbReference type="PANTHER" id="PTHR38478:SF1">
    <property type="entry name" value="ZINC DEPENDENT METALLOPROTEASE DOMAIN LIPOPROTEIN"/>
    <property type="match status" value="1"/>
</dbReference>
<feature type="signal peptide" evidence="1">
    <location>
        <begin position="1"/>
        <end position="27"/>
    </location>
</feature>
<dbReference type="Pfam" id="PF16313">
    <property type="entry name" value="DUF4953"/>
    <property type="match status" value="1"/>
</dbReference>
<organism evidence="3 4">
    <name type="scientific">Persicimonas caeni</name>
    <dbReference type="NCBI Taxonomy" id="2292766"/>
    <lineage>
        <taxon>Bacteria</taxon>
        <taxon>Deltaproteobacteria</taxon>
        <taxon>Bradymonadales</taxon>
        <taxon>Bradymonadaceae</taxon>
        <taxon>Persicimonas</taxon>
    </lineage>
</organism>
<accession>A0A4Y6PNS4</accession>
<dbReference type="PROSITE" id="PS51257">
    <property type="entry name" value="PROKAR_LIPOPROTEIN"/>
    <property type="match status" value="1"/>
</dbReference>
<name>A0A4Y6PNS4_PERCE</name>
<keyword evidence="4" id="KW-1185">Reference proteome</keyword>
<evidence type="ECO:0000313" key="3">
    <source>
        <dbReference type="EMBL" id="QDG49944.1"/>
    </source>
</evidence>
<feature type="chain" id="PRO_5030106140" description="EcxA zinc-binding domain-containing protein" evidence="1">
    <location>
        <begin position="28"/>
        <end position="1422"/>
    </location>
</feature>
<protein>
    <recommendedName>
        <fullName evidence="2">EcxA zinc-binding domain-containing protein</fullName>
    </recommendedName>
</protein>
<sequence>MRRIGGWSMAASLVAAACVGTLGAGCAQDVGDIDRTQPDKLEKKMFQTDDEWYYRQTVIDTDMQGSMIFEALESPLKRVRFEVEKDVLYAYSTVPLAEGLQDDYTSEEDRRLGAVAAFPVTSHFDVQRQYNPSTGEQTNVIVENASDRAWYDRDYMRVNWSANLVDGRGMFANNFGMFSPVAHYETEDPREVDPDRVRISEDVIDVTTQYTFQPDIMACAYNIGALDTIWNCEAGKVRVRHSFIRIKDDEKTDWDDTNDYEPFMLTDNHRISKDGDPEKGAMYTTTVYDPASQFYMEVECDDYTKDFLRNEYGSTDENCQPATFDLFSRFGYFRTERLRWSEEYPDMDSDRLYYANRWNIWQTAYDADGTWIPLNERTPQPIVYHLNAEYPRDMIGAAKEVENQWNNVFLETVRIAKGYDSVDKVKEELTAEYGDDRMYKIVENSCMPGPLAQWRAEYGGTRDADRKSISAIFGDYVSATDGDALVDELWALPKQDRVQLCAHLEWATERRGEEARFSWERVGDLRYSFFNWVDEFNGYWSGYGPSAADPLTGEIISGNANFAGTPLRRYATSYTDIIQYINGDLSENDVRYGEHVRQYLQRLRNQQREQSLEPNLPAEAQRELARRTGQLPSEVSPTNFDEPPTLAEQDDFIKKWGKDRIMKEANRLSEAAVEAKKADTRLIEFYDLPEVKNLMMQDADFQMAVKALARDYFGPEPDEQEMHQAYLELSVPQDILRRSNRFSQMLAEQNIFAAENMGRALSSLVTYSGVAEGFKGEDREDIRRYLMENAFIGTQLHEVGHTVGLRHNFSASMDALNYHDAYWEIKKALLDGEFDGNTEGVTLGANGAVHITNPELVERFTGDPDAKYVSTPELRLGSIMDYTGDLTGRFAGLGKYDEAAIVFTYGEHVQRWKDDIELPNLLWYEEWTRDYTQLPSIYANRPSSTDPAVQSQGIDVMLEGREWVPIKAAIAEQREGIKTNSQNWAAGELSRNNKPYIDRTVPFNFCSDDFRDSQLGCDVFDWGANQTEVVNHAFNTYRFFQPFWRYKGHKNDRLFNLYNNYIRRVMSTFQMAERPFRYYSIYQWWDLGSYTDDLQKASIDALNFYAEVLATPQPNRYCKWDGDSRRVSNEIPLQNWYYDLDGQFVPNSWHTDETNCPEYVDIPRGPGQFYGFDFTDEYEYRIRRVGTYIDKSLATQALFNISANYAYSSFFTDARATNISYWTLFEEELLGFMRGVILGDYTGFAGRWDSQKSRYEPPVVVDINTFGTGLAPTQSSSDTIYTPVSFNQEFNTVAFGMLLNSSWEDRAVNFSNYLKVIVTNDEDQPFPNGVDVAELVHPITGQMYRAPQTNDNQSIAYDLIERGNELKTKWMDAQMVLENETPGTDAYEDAWKEERGYEQAFEEIVAKLDMIRYVFDAGRIQR</sequence>
<proteinExistence type="predicted"/>
<evidence type="ECO:0000313" key="4">
    <source>
        <dbReference type="Proteomes" id="UP000315995"/>
    </source>
</evidence>
<gene>
    <name evidence="3" type="ORF">FIV42_04075</name>
</gene>
<dbReference type="EMBL" id="CP041186">
    <property type="protein sequence ID" value="QDG49944.1"/>
    <property type="molecule type" value="Genomic_DNA"/>
</dbReference>
<keyword evidence="1" id="KW-0732">Signal</keyword>
<dbReference type="OrthoDB" id="5475888at2"/>
<dbReference type="InterPro" id="IPR032534">
    <property type="entry name" value="EcxA_zinc-bd"/>
</dbReference>